<gene>
    <name evidence="1" type="ORF">METZ01_LOCUS254324</name>
</gene>
<protein>
    <submittedName>
        <fullName evidence="1">Uncharacterized protein</fullName>
    </submittedName>
</protein>
<evidence type="ECO:0000313" key="1">
    <source>
        <dbReference type="EMBL" id="SVC01470.1"/>
    </source>
</evidence>
<dbReference type="EMBL" id="UINC01068675">
    <property type="protein sequence ID" value="SVC01470.1"/>
    <property type="molecule type" value="Genomic_DNA"/>
</dbReference>
<proteinExistence type="predicted"/>
<sequence>MGVTLDLDEARGALAALPKVDLDRMAAQWLQRLQGVMADRDVGAMLLARISGTLMADPGSL</sequence>
<accession>A0A382IP88</accession>
<dbReference type="AlphaFoldDB" id="A0A382IP88"/>
<organism evidence="1">
    <name type="scientific">marine metagenome</name>
    <dbReference type="NCBI Taxonomy" id="408172"/>
    <lineage>
        <taxon>unclassified sequences</taxon>
        <taxon>metagenomes</taxon>
        <taxon>ecological metagenomes</taxon>
    </lineage>
</organism>
<name>A0A382IP88_9ZZZZ</name>
<reference evidence="1" key="1">
    <citation type="submission" date="2018-05" db="EMBL/GenBank/DDBJ databases">
        <authorList>
            <person name="Lanie J.A."/>
            <person name="Ng W.-L."/>
            <person name="Kazmierczak K.M."/>
            <person name="Andrzejewski T.M."/>
            <person name="Davidsen T.M."/>
            <person name="Wayne K.J."/>
            <person name="Tettelin H."/>
            <person name="Glass J.I."/>
            <person name="Rusch D."/>
            <person name="Podicherti R."/>
            <person name="Tsui H.-C.T."/>
            <person name="Winkler M.E."/>
        </authorList>
    </citation>
    <scope>NUCLEOTIDE SEQUENCE</scope>
</reference>